<evidence type="ECO:0000313" key="2">
    <source>
        <dbReference type="EMBL" id="QRQ82379.1"/>
    </source>
</evidence>
<organism evidence="2 3">
    <name type="scientific">Paralysiella testudinis</name>
    <dbReference type="NCBI Taxonomy" id="2809020"/>
    <lineage>
        <taxon>Bacteria</taxon>
        <taxon>Pseudomonadati</taxon>
        <taxon>Pseudomonadota</taxon>
        <taxon>Betaproteobacteria</taxon>
        <taxon>Neisseriales</taxon>
        <taxon>Neisseriaceae</taxon>
        <taxon>Paralysiella</taxon>
    </lineage>
</organism>
<name>A0A892ZNG5_9NEIS</name>
<dbReference type="PANTHER" id="PTHR33677">
    <property type="entry name" value="TRANSCRIPTIONAL REPRESSOR FRMR-RELATED"/>
    <property type="match status" value="1"/>
</dbReference>
<dbReference type="KEGG" id="ptes:JQU52_02925"/>
<dbReference type="GO" id="GO:0046872">
    <property type="term" value="F:metal ion binding"/>
    <property type="evidence" value="ECO:0007669"/>
    <property type="project" value="InterPro"/>
</dbReference>
<dbReference type="InterPro" id="IPR038390">
    <property type="entry name" value="Metal_Tscrpt_repr_sf"/>
</dbReference>
<dbReference type="CDD" id="cd10153">
    <property type="entry name" value="RcnR-FrmR-like_DUF156"/>
    <property type="match status" value="1"/>
</dbReference>
<protein>
    <submittedName>
        <fullName evidence="2">Metal/formaldehyde-sensitive transcriptional repressor</fullName>
    </submittedName>
</protein>
<evidence type="ECO:0000313" key="3">
    <source>
        <dbReference type="Proteomes" id="UP000653156"/>
    </source>
</evidence>
<sequence length="94" mass="10268">MPHTPAAKKRAINRLRRIQGQAEALARQIDSGAECADVLQQLAAMRGAVNGLMRDVMEDHLRESFGHADCADPAHAPLHQSIDEAIALVKSYIK</sequence>
<reference evidence="2" key="1">
    <citation type="submission" date="2021-02" db="EMBL/GenBank/DDBJ databases">
        <title>Neisseriaceae sp. 26B isolated from the cloaca of a Common Toad-headed Turtle (Mesoclemmys nasuta).</title>
        <authorList>
            <person name="Spergser J."/>
            <person name="Busse H.-J."/>
        </authorList>
    </citation>
    <scope>NUCLEOTIDE SEQUENCE</scope>
    <source>
        <strain evidence="2">26B</strain>
    </source>
</reference>
<dbReference type="Proteomes" id="UP000653156">
    <property type="component" value="Chromosome"/>
</dbReference>
<dbReference type="Gene3D" id="1.20.58.1000">
    <property type="entry name" value="Metal-sensitive repressor, helix protomer"/>
    <property type="match status" value="1"/>
</dbReference>
<dbReference type="AlphaFoldDB" id="A0A892ZNG5"/>
<dbReference type="GO" id="GO:0003677">
    <property type="term" value="F:DNA binding"/>
    <property type="evidence" value="ECO:0007669"/>
    <property type="project" value="InterPro"/>
</dbReference>
<dbReference type="InterPro" id="IPR003735">
    <property type="entry name" value="Metal_Tscrpt_repr"/>
</dbReference>
<gene>
    <name evidence="2" type="ORF">JQU52_02925</name>
</gene>
<dbReference type="EMBL" id="CP069798">
    <property type="protein sequence ID" value="QRQ82379.1"/>
    <property type="molecule type" value="Genomic_DNA"/>
</dbReference>
<accession>A0A892ZNG5</accession>
<dbReference type="RefSeq" id="WP_230339663.1">
    <property type="nucleotide sequence ID" value="NZ_CP069798.1"/>
</dbReference>
<keyword evidence="3" id="KW-1185">Reference proteome</keyword>
<dbReference type="PANTHER" id="PTHR33677:SF5">
    <property type="entry name" value="TRANSCRIPTIONAL REPRESSOR FRMR"/>
    <property type="match status" value="1"/>
</dbReference>
<proteinExistence type="inferred from homology"/>
<dbReference type="Pfam" id="PF02583">
    <property type="entry name" value="Trns_repr_metal"/>
    <property type="match status" value="1"/>
</dbReference>
<dbReference type="GO" id="GO:0045892">
    <property type="term" value="P:negative regulation of DNA-templated transcription"/>
    <property type="evidence" value="ECO:0007669"/>
    <property type="project" value="UniProtKB-ARBA"/>
</dbReference>
<comment type="similarity">
    <text evidence="1">Belongs to the FrmR/RcnR family.</text>
</comment>
<evidence type="ECO:0000256" key="1">
    <source>
        <dbReference type="ARBA" id="ARBA00005260"/>
    </source>
</evidence>